<organism evidence="2 3">
    <name type="scientific">Lederbergia lenta</name>
    <name type="common">Bacillus lentus</name>
    <dbReference type="NCBI Taxonomy" id="1467"/>
    <lineage>
        <taxon>Bacteria</taxon>
        <taxon>Bacillati</taxon>
        <taxon>Bacillota</taxon>
        <taxon>Bacilli</taxon>
        <taxon>Bacillales</taxon>
        <taxon>Bacillaceae</taxon>
        <taxon>Lederbergia</taxon>
    </lineage>
</organism>
<name>A0A2X4VW40_LEDLE</name>
<keyword evidence="1" id="KW-1133">Transmembrane helix</keyword>
<sequence>MNNKDEIDKKIIKLLEKFPHIEDERSKDDVYQRVKNGMQRKKKKAMVLPALAMVAVVSLFAFTTPMLIQQYKGKFNTEQAKQEDFSIVSEEKADRSIQTKRNMDRSESEIIQSSEEPNMITSVYNEEIQTNAIVTLGVVTADAIVIPISIRTEEIQRDWLSTFKASAQLIDWEALGFKDLSPLLSAMSYDQDRRILHVKITSNNEEFFLKYEKQIMEMIEYTVGLQDVEKVAFINGENEPVELGAFGIIPNLDLRNKAKKAYYLYKQAGMNASSYLVPFKLESAHFSDAVANMKKPPNDFYQTLIPKEVTFSAGENVNGEALIAFNERLLLDEGDVAAKIRMIEGMLLTAKEYGYKTVQFENIEPLVWQGFDFNRPIDVPYSANLTIR</sequence>
<keyword evidence="1" id="KW-0812">Transmembrane</keyword>
<keyword evidence="3" id="KW-1185">Reference proteome</keyword>
<dbReference type="KEGG" id="blen:NCTC4824_01876"/>
<reference evidence="2 3" key="1">
    <citation type="submission" date="2018-06" db="EMBL/GenBank/DDBJ databases">
        <authorList>
            <consortium name="Pathogen Informatics"/>
            <person name="Doyle S."/>
        </authorList>
    </citation>
    <scope>NUCLEOTIDE SEQUENCE [LARGE SCALE GENOMIC DNA]</scope>
    <source>
        <strain evidence="2 3">NCTC4824</strain>
    </source>
</reference>
<dbReference type="STRING" id="1348624.GCA_001591545_00948"/>
<evidence type="ECO:0000256" key="1">
    <source>
        <dbReference type="SAM" id="Phobius"/>
    </source>
</evidence>
<dbReference type="RefSeq" id="WP_066137674.1">
    <property type="nucleotide sequence ID" value="NZ_CBCSGM010000001.1"/>
</dbReference>
<proteinExistence type="predicted"/>
<protein>
    <submittedName>
        <fullName evidence="2">RsiX</fullName>
    </submittedName>
</protein>
<feature type="transmembrane region" description="Helical" evidence="1">
    <location>
        <begin position="45"/>
        <end position="68"/>
    </location>
</feature>
<evidence type="ECO:0000313" key="3">
    <source>
        <dbReference type="Proteomes" id="UP000249134"/>
    </source>
</evidence>
<gene>
    <name evidence="2" type="primary">rsiX</name>
    <name evidence="2" type="ORF">NCTC4824_01876</name>
</gene>
<keyword evidence="1" id="KW-0472">Membrane</keyword>
<evidence type="ECO:0000313" key="2">
    <source>
        <dbReference type="EMBL" id="SQI56477.1"/>
    </source>
</evidence>
<dbReference type="EMBL" id="LS483476">
    <property type="protein sequence ID" value="SQI56477.1"/>
    <property type="molecule type" value="Genomic_DNA"/>
</dbReference>
<accession>A0A2X4VW40</accession>
<dbReference type="Proteomes" id="UP000249134">
    <property type="component" value="Chromosome 1"/>
</dbReference>
<dbReference type="AlphaFoldDB" id="A0A2X4VW40"/>